<evidence type="ECO:0000313" key="2">
    <source>
        <dbReference type="EMBL" id="MET3579792.1"/>
    </source>
</evidence>
<feature type="domain" description="NmrA-like" evidence="1">
    <location>
        <begin position="5"/>
        <end position="261"/>
    </location>
</feature>
<dbReference type="Pfam" id="PF05368">
    <property type="entry name" value="NmrA"/>
    <property type="match status" value="1"/>
</dbReference>
<dbReference type="PANTHER" id="PTHR43162:SF1">
    <property type="entry name" value="PRESTALK A DIFFERENTIATION PROTEIN A"/>
    <property type="match status" value="1"/>
</dbReference>
<sequence length="293" mass="32196">METGETVLVTGAAGRTGKAVIAALAERGARVRAMTRSRAGEDELHAAGAHEIVLADLGDRSSLEDAVSGVARLYHIGPRFNDCEVAFGANIIAVARNAGLRHFVLHSVFHAQCRTMIHHRQKLDLEEMLIESGLPYTILQPAMYMQNIALEWARIEAEGIYERPYRTDLSMAMIDLADLADAAATVLTSARYVGGAYELVGREPLSHAGMAKILSGLLGKPIRAARYAPAEWRRRNAGRFPDDYLRIYEAMCRHYDRFGLPGGNPAVASMILGREPASFEDFARRFVAERKAS</sequence>
<reference evidence="2 3" key="1">
    <citation type="submission" date="2024-06" db="EMBL/GenBank/DDBJ databases">
        <title>Genomic Encyclopedia of Type Strains, Phase IV (KMG-IV): sequencing the most valuable type-strain genomes for metagenomic binning, comparative biology and taxonomic classification.</title>
        <authorList>
            <person name="Goeker M."/>
        </authorList>
    </citation>
    <scope>NUCLEOTIDE SEQUENCE [LARGE SCALE GENOMIC DNA]</scope>
    <source>
        <strain evidence="2 3">DSM 100022</strain>
    </source>
</reference>
<dbReference type="InterPro" id="IPR036291">
    <property type="entry name" value="NAD(P)-bd_dom_sf"/>
</dbReference>
<dbReference type="Proteomes" id="UP001549204">
    <property type="component" value="Unassembled WGS sequence"/>
</dbReference>
<dbReference type="SUPFAM" id="SSF51735">
    <property type="entry name" value="NAD(P)-binding Rossmann-fold domains"/>
    <property type="match status" value="1"/>
</dbReference>
<proteinExistence type="predicted"/>
<name>A0ABV2GNC7_9HYPH</name>
<dbReference type="EMBL" id="JBEPMC010000004">
    <property type="protein sequence ID" value="MET3579792.1"/>
    <property type="molecule type" value="Genomic_DNA"/>
</dbReference>
<gene>
    <name evidence="2" type="ORF">ABID19_002823</name>
</gene>
<dbReference type="RefSeq" id="WP_354491263.1">
    <property type="nucleotide sequence ID" value="NZ_JBEPMC010000004.1"/>
</dbReference>
<dbReference type="InterPro" id="IPR051604">
    <property type="entry name" value="Ergot_Alk_Oxidoreductase"/>
</dbReference>
<comment type="caution">
    <text evidence="2">The sequence shown here is derived from an EMBL/GenBank/DDBJ whole genome shotgun (WGS) entry which is preliminary data.</text>
</comment>
<organism evidence="2 3">
    <name type="scientific">Mesorhizobium robiniae</name>
    <dbReference type="NCBI Taxonomy" id="559315"/>
    <lineage>
        <taxon>Bacteria</taxon>
        <taxon>Pseudomonadati</taxon>
        <taxon>Pseudomonadota</taxon>
        <taxon>Alphaproteobacteria</taxon>
        <taxon>Hyphomicrobiales</taxon>
        <taxon>Phyllobacteriaceae</taxon>
        <taxon>Mesorhizobium</taxon>
    </lineage>
</organism>
<evidence type="ECO:0000313" key="3">
    <source>
        <dbReference type="Proteomes" id="UP001549204"/>
    </source>
</evidence>
<protein>
    <submittedName>
        <fullName evidence="2">Uncharacterized protein YbjT (DUF2867 family)</fullName>
    </submittedName>
</protein>
<evidence type="ECO:0000259" key="1">
    <source>
        <dbReference type="Pfam" id="PF05368"/>
    </source>
</evidence>
<dbReference type="Gene3D" id="3.90.25.10">
    <property type="entry name" value="UDP-galactose 4-epimerase, domain 1"/>
    <property type="match status" value="1"/>
</dbReference>
<dbReference type="Gene3D" id="3.40.50.720">
    <property type="entry name" value="NAD(P)-binding Rossmann-like Domain"/>
    <property type="match status" value="1"/>
</dbReference>
<keyword evidence="3" id="KW-1185">Reference proteome</keyword>
<dbReference type="InterPro" id="IPR008030">
    <property type="entry name" value="NmrA-like"/>
</dbReference>
<accession>A0ABV2GNC7</accession>
<dbReference type="PANTHER" id="PTHR43162">
    <property type="match status" value="1"/>
</dbReference>